<dbReference type="GO" id="GO:0016209">
    <property type="term" value="F:antioxidant activity"/>
    <property type="evidence" value="ECO:0007669"/>
    <property type="project" value="InterPro"/>
</dbReference>
<gene>
    <name evidence="2" type="ORF">SAMN02745121_04362</name>
</gene>
<dbReference type="SUPFAM" id="SSF52833">
    <property type="entry name" value="Thioredoxin-like"/>
    <property type="match status" value="1"/>
</dbReference>
<reference evidence="3" key="1">
    <citation type="submission" date="2016-10" db="EMBL/GenBank/DDBJ databases">
        <authorList>
            <person name="Varghese N."/>
            <person name="Submissions S."/>
        </authorList>
    </citation>
    <scope>NUCLEOTIDE SEQUENCE [LARGE SCALE GENOMIC DNA]</scope>
    <source>
        <strain evidence="3">ATCC 25963</strain>
    </source>
</reference>
<accession>A0A1I2AT91</accession>
<dbReference type="PANTHER" id="PTHR42852:SF17">
    <property type="entry name" value="THIOREDOXIN-LIKE PROTEIN HI_1115"/>
    <property type="match status" value="1"/>
</dbReference>
<dbReference type="EMBL" id="FOMX01000014">
    <property type="protein sequence ID" value="SFE47122.1"/>
    <property type="molecule type" value="Genomic_DNA"/>
</dbReference>
<dbReference type="InterPro" id="IPR050553">
    <property type="entry name" value="Thioredoxin_ResA/DsbE_sf"/>
</dbReference>
<dbReference type="OrthoDB" id="9796554at2"/>
<evidence type="ECO:0000259" key="1">
    <source>
        <dbReference type="PROSITE" id="PS51352"/>
    </source>
</evidence>
<dbReference type="CDD" id="cd02966">
    <property type="entry name" value="TlpA_like_family"/>
    <property type="match status" value="1"/>
</dbReference>
<dbReference type="PROSITE" id="PS51352">
    <property type="entry name" value="THIOREDOXIN_2"/>
    <property type="match status" value="1"/>
</dbReference>
<keyword evidence="3" id="KW-1185">Reference proteome</keyword>
<dbReference type="STRING" id="54.SAMN02745121_04362"/>
<dbReference type="GO" id="GO:0016491">
    <property type="term" value="F:oxidoreductase activity"/>
    <property type="evidence" value="ECO:0007669"/>
    <property type="project" value="InterPro"/>
</dbReference>
<dbReference type="Pfam" id="PF00578">
    <property type="entry name" value="AhpC-TSA"/>
    <property type="match status" value="1"/>
</dbReference>
<dbReference type="InterPro" id="IPR013766">
    <property type="entry name" value="Thioredoxin_domain"/>
</dbReference>
<dbReference type="InterPro" id="IPR036249">
    <property type="entry name" value="Thioredoxin-like_sf"/>
</dbReference>
<dbReference type="GO" id="GO:0006950">
    <property type="term" value="P:response to stress"/>
    <property type="evidence" value="ECO:0007669"/>
    <property type="project" value="UniProtKB-ARBA"/>
</dbReference>
<sequence length="708" mass="76072">MSVATAACDARRARPYERPAAPAVDPAERAADELRDRLVGLDAEGCADAGGALVRAHPDRGRLRAWWIACVAAAGRHAEAEAQVAAWLSERPDDPHAELARVLAWIGESPLLEPQALLRSAALLERLPERDDAVRARAWALMALRAGDLRAFVAAEPGAPAVARVTALLLAARGKPSRLPEALAVAHAVPEDDPEFAAVAELMARRLPELERPVEALAWAEAGLRRAPQAPGLLRQRWTLQAGQAKADPEAVVEDIEATRQAFADRPAVLLAAAESLRALGQAGRAGPIEAAILAGFPDSPEAEAVLYRRLEPARGAAASADPDALSLRRTMLAAYLARPQHHSLWRRENAARWQFEAVVADPTAEAGAIVAAVEEMMAHRRWLLDSSIEAARALVERTKEFERAEALAQAGQAGAEAFAAAWSAVGSTTAEMVRRDYALVTQTILGGLYLKTGRIEEASAALGRAEALAVTPYGELQLYLAELARRRGDDAAADTYLAEGTGLPGDQGERCRRALEDAYRRRTGGLRGFSAHLEGLLAADRARRKAEVLAGWTADARALPDFRLARANGDGELTLSSLRGRIVVLHFWFNTCTGCLQELPAFAEFAAAHAGEPDVAVVSLHFGGTASEVAAWTRERGIGFEVLMDPGYSGRVGVDSFPTTWFLDQDGRLRFAPPTRLVRHLREEFDWRLEALRGRAGPRVPGGAVAG</sequence>
<feature type="domain" description="Thioredoxin" evidence="1">
    <location>
        <begin position="554"/>
        <end position="691"/>
    </location>
</feature>
<dbReference type="Gene3D" id="1.25.40.10">
    <property type="entry name" value="Tetratricopeptide repeat domain"/>
    <property type="match status" value="1"/>
</dbReference>
<protein>
    <submittedName>
        <fullName evidence="2">Peroxiredoxin</fullName>
    </submittedName>
</protein>
<organism evidence="2 3">
    <name type="scientific">Nannocystis exedens</name>
    <dbReference type="NCBI Taxonomy" id="54"/>
    <lineage>
        <taxon>Bacteria</taxon>
        <taxon>Pseudomonadati</taxon>
        <taxon>Myxococcota</taxon>
        <taxon>Polyangia</taxon>
        <taxon>Nannocystales</taxon>
        <taxon>Nannocystaceae</taxon>
        <taxon>Nannocystis</taxon>
    </lineage>
</organism>
<dbReference type="AlphaFoldDB" id="A0A1I2AT91"/>
<evidence type="ECO:0000313" key="3">
    <source>
        <dbReference type="Proteomes" id="UP000199400"/>
    </source>
</evidence>
<evidence type="ECO:0000313" key="2">
    <source>
        <dbReference type="EMBL" id="SFE47122.1"/>
    </source>
</evidence>
<dbReference type="PANTHER" id="PTHR42852">
    <property type="entry name" value="THIOL:DISULFIDE INTERCHANGE PROTEIN DSBE"/>
    <property type="match status" value="1"/>
</dbReference>
<dbReference type="RefSeq" id="WP_096332013.1">
    <property type="nucleotide sequence ID" value="NZ_FOMX01000014.1"/>
</dbReference>
<dbReference type="InterPro" id="IPR011990">
    <property type="entry name" value="TPR-like_helical_dom_sf"/>
</dbReference>
<dbReference type="InterPro" id="IPR000866">
    <property type="entry name" value="AhpC/TSA"/>
</dbReference>
<dbReference type="Proteomes" id="UP000199400">
    <property type="component" value="Unassembled WGS sequence"/>
</dbReference>
<proteinExistence type="predicted"/>
<dbReference type="Gene3D" id="3.40.30.10">
    <property type="entry name" value="Glutaredoxin"/>
    <property type="match status" value="1"/>
</dbReference>
<name>A0A1I2AT91_9BACT</name>